<protein>
    <recommendedName>
        <fullName evidence="3">TolB-like 6-blade propeller-like</fullName>
    </recommendedName>
</protein>
<evidence type="ECO:0000313" key="1">
    <source>
        <dbReference type="EMBL" id="SHK57500.1"/>
    </source>
</evidence>
<organism evidence="1 2">
    <name type="scientific">Rhodothermus profundi</name>
    <dbReference type="NCBI Taxonomy" id="633813"/>
    <lineage>
        <taxon>Bacteria</taxon>
        <taxon>Pseudomonadati</taxon>
        <taxon>Rhodothermota</taxon>
        <taxon>Rhodothermia</taxon>
        <taxon>Rhodothermales</taxon>
        <taxon>Rhodothermaceae</taxon>
        <taxon>Rhodothermus</taxon>
    </lineage>
</organism>
<sequence>MNLLNFVSQVRIFFTFERNIGKVAVFDRDLQARPFFIGKGKGEGPGELTGITDMDVHHDRIYLFSGTRLVVWSIADTLVLDKQMAVEAYRGEALDEHRILILSPTSSDYLFNILDLEGKIIRGFVRTNLGKVTPLRYSGDLAFDGKYLYYAGESESFLKKYTLEGRQLFSVATIDNLPSEGNYVQFEAGGESMAMGYSPWVLFSTATIEVYDAYLLAVPIHDENRKPLSYLDIYATGDGRYVATYDLARMPLALAVDADGIYTLEREGDDVYLKRYPNVLTTLADNRPDTP</sequence>
<accession>A0A1M6TKQ8</accession>
<dbReference type="OrthoDB" id="1097750at2"/>
<evidence type="ECO:0008006" key="3">
    <source>
        <dbReference type="Google" id="ProtNLM"/>
    </source>
</evidence>
<keyword evidence="2" id="KW-1185">Reference proteome</keyword>
<name>A0A1M6TKQ8_9BACT</name>
<dbReference type="Proteomes" id="UP000185812">
    <property type="component" value="Unassembled WGS sequence"/>
</dbReference>
<evidence type="ECO:0000313" key="2">
    <source>
        <dbReference type="Proteomes" id="UP000185812"/>
    </source>
</evidence>
<dbReference type="EMBL" id="FRAU01000004">
    <property type="protein sequence ID" value="SHK57500.1"/>
    <property type="molecule type" value="Genomic_DNA"/>
</dbReference>
<gene>
    <name evidence="1" type="ORF">SAMN04488087_1435</name>
</gene>
<reference evidence="2" key="1">
    <citation type="submission" date="2016-11" db="EMBL/GenBank/DDBJ databases">
        <authorList>
            <person name="Varghese N."/>
            <person name="Submissions S."/>
        </authorList>
    </citation>
    <scope>NUCLEOTIDE SEQUENCE [LARGE SCALE GENOMIC DNA]</scope>
    <source>
        <strain evidence="2">DSM 22212</strain>
    </source>
</reference>
<proteinExistence type="predicted"/>
<dbReference type="SUPFAM" id="SSF63825">
    <property type="entry name" value="YWTD domain"/>
    <property type="match status" value="1"/>
</dbReference>
<dbReference type="AlphaFoldDB" id="A0A1M6TKQ8"/>
<dbReference type="RefSeq" id="WP_072715295.1">
    <property type="nucleotide sequence ID" value="NZ_FRAU01000004.1"/>
</dbReference>